<dbReference type="Gene3D" id="3.40.50.11220">
    <property type="match status" value="1"/>
</dbReference>
<dbReference type="SUPFAM" id="SSF159664">
    <property type="entry name" value="CobE/GbiG C-terminal domain-like"/>
    <property type="match status" value="1"/>
</dbReference>
<accession>A0A3S0R7W6</accession>
<comment type="caution">
    <text evidence="4">The sequence shown here is derived from an EMBL/GenBank/DDBJ whole genome shotgun (WGS) entry which is preliminary data.</text>
</comment>
<dbReference type="SUPFAM" id="SSF159672">
    <property type="entry name" value="CbiG N-terminal domain-like"/>
    <property type="match status" value="1"/>
</dbReference>
<dbReference type="Pfam" id="PF11760">
    <property type="entry name" value="CbiG_N"/>
    <property type="match status" value="1"/>
</dbReference>
<dbReference type="InterPro" id="IPR021745">
    <property type="entry name" value="CbiG_mid"/>
</dbReference>
<dbReference type="Pfam" id="PF01890">
    <property type="entry name" value="CbiG_C"/>
    <property type="match status" value="1"/>
</dbReference>
<dbReference type="Proteomes" id="UP000287910">
    <property type="component" value="Unassembled WGS sequence"/>
</dbReference>
<protein>
    <submittedName>
        <fullName evidence="4">Cobalamin biosynthesis protein CbiG</fullName>
    </submittedName>
</protein>
<dbReference type="PANTHER" id="PTHR37477">
    <property type="entry name" value="COBALT-PRECORRIN-5A HYDROLASE"/>
    <property type="match status" value="1"/>
</dbReference>
<gene>
    <name evidence="4" type="ORF">EK386_04405</name>
</gene>
<sequence>MISLQKGLIPKIDQQKPYALVAITKHGVEHARNYIEKFPYADLYYMKKFEHGDEATRHIQLFDGTVRLLLPALFQQYKAIICIISLGAVVRMIAPLLVDKKKDPAVLVVDDKGEYVISVLSGHIGGANALTQEFAETIGAQPVVTTASDVQKTIPVDLFGAKFGWVWDSEEKLTPVSASVVNEEHVAIVQETGEKNWWMHHTPMPENLKLYSSTEEALTAKPHATLLITDRLIEPYEEELLNNGVIFRPKSLVLGMGCNRGTSAEEIEELIDETLLELKLSKKSVKAIATIDLKKDEEGFLQVAAKNNWQFVTYTAEQLNEIPIKNPSETVFNYTGAYGVCEPAALRYANSSEWLLEKKKGTNATISIARIPFDEEVSPKLAT</sequence>
<dbReference type="InterPro" id="IPR002750">
    <property type="entry name" value="CobE/GbiG_C"/>
</dbReference>
<proteinExistence type="predicted"/>
<reference evidence="4 5" key="1">
    <citation type="submission" date="2018-12" db="EMBL/GenBank/DDBJ databases">
        <title>Lysinibacillus antri sp. nov., isolated from a cave soil.</title>
        <authorList>
            <person name="Narsing Rao M.P."/>
            <person name="Zhang H."/>
            <person name="Dong Z.-Y."/>
            <person name="Niu X.-K."/>
            <person name="Zhang K."/>
            <person name="Fang B.-Z."/>
            <person name="Kang Y.-Q."/>
            <person name="Xiao M."/>
            <person name="Li W.-J."/>
        </authorList>
    </citation>
    <scope>NUCLEOTIDE SEQUENCE [LARGE SCALE GENOMIC DNA]</scope>
    <source>
        <strain evidence="4 5">SYSU K30002</strain>
    </source>
</reference>
<name>A0A3S0R7W6_9BACI</name>
<dbReference type="GO" id="GO:0009236">
    <property type="term" value="P:cobalamin biosynthetic process"/>
    <property type="evidence" value="ECO:0007669"/>
    <property type="project" value="InterPro"/>
</dbReference>
<feature type="domain" description="Cobalamin biosynthesis central region" evidence="3">
    <location>
        <begin position="155"/>
        <end position="249"/>
    </location>
</feature>
<organism evidence="4 5">
    <name type="scientific">Lysinibacillus antri</name>
    <dbReference type="NCBI Taxonomy" id="2498145"/>
    <lineage>
        <taxon>Bacteria</taxon>
        <taxon>Bacillati</taxon>
        <taxon>Bacillota</taxon>
        <taxon>Bacilli</taxon>
        <taxon>Bacillales</taxon>
        <taxon>Bacillaceae</taxon>
        <taxon>Lysinibacillus</taxon>
    </lineage>
</organism>
<dbReference type="RefSeq" id="WP_126657812.1">
    <property type="nucleotide sequence ID" value="NZ_RYYR01000004.1"/>
</dbReference>
<evidence type="ECO:0000259" key="3">
    <source>
        <dbReference type="Pfam" id="PF11761"/>
    </source>
</evidence>
<dbReference type="InterPro" id="IPR036518">
    <property type="entry name" value="CobE/GbiG_C_sf"/>
</dbReference>
<evidence type="ECO:0000313" key="4">
    <source>
        <dbReference type="EMBL" id="RUL55572.1"/>
    </source>
</evidence>
<dbReference type="InterPro" id="IPR038029">
    <property type="entry name" value="GbiG_N_sf"/>
</dbReference>
<evidence type="ECO:0000259" key="1">
    <source>
        <dbReference type="Pfam" id="PF01890"/>
    </source>
</evidence>
<dbReference type="Gene3D" id="3.30.420.180">
    <property type="entry name" value="CobE/GbiG C-terminal domain"/>
    <property type="match status" value="1"/>
</dbReference>
<dbReference type="PANTHER" id="PTHR37477:SF1">
    <property type="entry name" value="COBALT-PRECORRIN-5A HYDROLASE"/>
    <property type="match status" value="1"/>
</dbReference>
<dbReference type="Pfam" id="PF11761">
    <property type="entry name" value="CbiG_mid"/>
    <property type="match status" value="1"/>
</dbReference>
<dbReference type="InterPro" id="IPR052553">
    <property type="entry name" value="CbiG_hydrolase"/>
</dbReference>
<keyword evidence="5" id="KW-1185">Reference proteome</keyword>
<evidence type="ECO:0000259" key="2">
    <source>
        <dbReference type="Pfam" id="PF11760"/>
    </source>
</evidence>
<feature type="domain" description="Cobalamin synthesis G N-terminal" evidence="2">
    <location>
        <begin position="71"/>
        <end position="149"/>
    </location>
</feature>
<dbReference type="InterPro" id="IPR021744">
    <property type="entry name" value="CbiG_N"/>
</dbReference>
<dbReference type="AlphaFoldDB" id="A0A3S0R7W6"/>
<evidence type="ECO:0000313" key="5">
    <source>
        <dbReference type="Proteomes" id="UP000287910"/>
    </source>
</evidence>
<dbReference type="EMBL" id="RYYR01000004">
    <property type="protein sequence ID" value="RUL55572.1"/>
    <property type="molecule type" value="Genomic_DNA"/>
</dbReference>
<feature type="domain" description="CobE/GbiG C-terminal" evidence="1">
    <location>
        <begin position="252"/>
        <end position="369"/>
    </location>
</feature>